<name>A0AAV1E946_OLDCO</name>
<gene>
    <name evidence="1" type="ORF">OLC1_LOCUS22589</name>
</gene>
<accession>A0AAV1E946</accession>
<evidence type="ECO:0000313" key="1">
    <source>
        <dbReference type="EMBL" id="CAI9116235.1"/>
    </source>
</evidence>
<organism evidence="1 2">
    <name type="scientific">Oldenlandia corymbosa var. corymbosa</name>
    <dbReference type="NCBI Taxonomy" id="529605"/>
    <lineage>
        <taxon>Eukaryota</taxon>
        <taxon>Viridiplantae</taxon>
        <taxon>Streptophyta</taxon>
        <taxon>Embryophyta</taxon>
        <taxon>Tracheophyta</taxon>
        <taxon>Spermatophyta</taxon>
        <taxon>Magnoliopsida</taxon>
        <taxon>eudicotyledons</taxon>
        <taxon>Gunneridae</taxon>
        <taxon>Pentapetalae</taxon>
        <taxon>asterids</taxon>
        <taxon>lamiids</taxon>
        <taxon>Gentianales</taxon>
        <taxon>Rubiaceae</taxon>
        <taxon>Rubioideae</taxon>
        <taxon>Spermacoceae</taxon>
        <taxon>Hedyotis-Oldenlandia complex</taxon>
        <taxon>Oldenlandia</taxon>
    </lineage>
</organism>
<keyword evidence="2" id="KW-1185">Reference proteome</keyword>
<sequence length="60" mass="6453">SFAIASLAIAQLPWLKNMLLATTRNPQLPSAPTSSPLRPPLPSLDLLGTSVQLLQTILQF</sequence>
<dbReference type="AlphaFoldDB" id="A0AAV1E946"/>
<feature type="non-terminal residue" evidence="1">
    <location>
        <position position="1"/>
    </location>
</feature>
<proteinExistence type="predicted"/>
<reference evidence="1" key="1">
    <citation type="submission" date="2023-03" db="EMBL/GenBank/DDBJ databases">
        <authorList>
            <person name="Julca I."/>
        </authorList>
    </citation>
    <scope>NUCLEOTIDE SEQUENCE</scope>
</reference>
<protein>
    <submittedName>
        <fullName evidence="1">OLC1v1017331C1</fullName>
    </submittedName>
</protein>
<feature type="non-terminal residue" evidence="1">
    <location>
        <position position="60"/>
    </location>
</feature>
<evidence type="ECO:0000313" key="2">
    <source>
        <dbReference type="Proteomes" id="UP001161247"/>
    </source>
</evidence>
<dbReference type="Proteomes" id="UP001161247">
    <property type="component" value="Chromosome 8"/>
</dbReference>
<dbReference type="EMBL" id="OX459125">
    <property type="protein sequence ID" value="CAI9116235.1"/>
    <property type="molecule type" value="Genomic_DNA"/>
</dbReference>